<evidence type="ECO:0000256" key="1">
    <source>
        <dbReference type="SAM" id="SignalP"/>
    </source>
</evidence>
<name>A0AA39MNJ0_ARMTA</name>
<dbReference type="EMBL" id="JAUEPS010000074">
    <property type="protein sequence ID" value="KAK0440867.1"/>
    <property type="molecule type" value="Genomic_DNA"/>
</dbReference>
<dbReference type="Proteomes" id="UP001175211">
    <property type="component" value="Unassembled WGS sequence"/>
</dbReference>
<evidence type="ECO:0008006" key="4">
    <source>
        <dbReference type="Google" id="ProtNLM"/>
    </source>
</evidence>
<keyword evidence="1" id="KW-0732">Signal</keyword>
<evidence type="ECO:0000313" key="2">
    <source>
        <dbReference type="EMBL" id="KAK0440867.1"/>
    </source>
</evidence>
<gene>
    <name evidence="2" type="ORF">EV420DRAFT_1581241</name>
</gene>
<reference evidence="2" key="1">
    <citation type="submission" date="2023-06" db="EMBL/GenBank/DDBJ databases">
        <authorList>
            <consortium name="Lawrence Berkeley National Laboratory"/>
            <person name="Ahrendt S."/>
            <person name="Sahu N."/>
            <person name="Indic B."/>
            <person name="Wong-Bajracharya J."/>
            <person name="Merenyi Z."/>
            <person name="Ke H.-M."/>
            <person name="Monk M."/>
            <person name="Kocsube S."/>
            <person name="Drula E."/>
            <person name="Lipzen A."/>
            <person name="Balint B."/>
            <person name="Henrissat B."/>
            <person name="Andreopoulos B."/>
            <person name="Martin F.M."/>
            <person name="Harder C.B."/>
            <person name="Rigling D."/>
            <person name="Ford K.L."/>
            <person name="Foster G.D."/>
            <person name="Pangilinan J."/>
            <person name="Papanicolaou A."/>
            <person name="Barry K."/>
            <person name="LaButti K."/>
            <person name="Viragh M."/>
            <person name="Koriabine M."/>
            <person name="Yan M."/>
            <person name="Riley R."/>
            <person name="Champramary S."/>
            <person name="Plett K.L."/>
            <person name="Tsai I.J."/>
            <person name="Slot J."/>
            <person name="Sipos G."/>
            <person name="Plett J."/>
            <person name="Nagy L.G."/>
            <person name="Grigoriev I.V."/>
        </authorList>
    </citation>
    <scope>NUCLEOTIDE SEQUENCE</scope>
    <source>
        <strain evidence="2">CCBAS 213</strain>
    </source>
</reference>
<dbReference type="RefSeq" id="XP_060323722.1">
    <property type="nucleotide sequence ID" value="XM_060474657.1"/>
</dbReference>
<keyword evidence="3" id="KW-1185">Reference proteome</keyword>
<evidence type="ECO:0000313" key="3">
    <source>
        <dbReference type="Proteomes" id="UP001175211"/>
    </source>
</evidence>
<dbReference type="AlphaFoldDB" id="A0AA39MNJ0"/>
<sequence>MTLPLCRFRLTDLCLLPLALSFQNGCAKIFQYLRRRLAVSALHSLTFSLPLPRWHFSLLLPAHYPQRRWHLPHRMCLYLSLGLLIKLRVLDLA</sequence>
<organism evidence="2 3">
    <name type="scientific">Armillaria tabescens</name>
    <name type="common">Ringless honey mushroom</name>
    <name type="synonym">Agaricus tabescens</name>
    <dbReference type="NCBI Taxonomy" id="1929756"/>
    <lineage>
        <taxon>Eukaryota</taxon>
        <taxon>Fungi</taxon>
        <taxon>Dikarya</taxon>
        <taxon>Basidiomycota</taxon>
        <taxon>Agaricomycotina</taxon>
        <taxon>Agaricomycetes</taxon>
        <taxon>Agaricomycetidae</taxon>
        <taxon>Agaricales</taxon>
        <taxon>Marasmiineae</taxon>
        <taxon>Physalacriaceae</taxon>
        <taxon>Desarmillaria</taxon>
    </lineage>
</organism>
<feature type="signal peptide" evidence="1">
    <location>
        <begin position="1"/>
        <end position="21"/>
    </location>
</feature>
<dbReference type="GeneID" id="85358205"/>
<feature type="chain" id="PRO_5041376454" description="Secreted protein" evidence="1">
    <location>
        <begin position="22"/>
        <end position="93"/>
    </location>
</feature>
<proteinExistence type="predicted"/>
<accession>A0AA39MNJ0</accession>
<comment type="caution">
    <text evidence="2">The sequence shown here is derived from an EMBL/GenBank/DDBJ whole genome shotgun (WGS) entry which is preliminary data.</text>
</comment>
<protein>
    <recommendedName>
        <fullName evidence="4">Secreted protein</fullName>
    </recommendedName>
</protein>